<feature type="domain" description="DNA methylase N-4/N-6" evidence="6">
    <location>
        <begin position="45"/>
        <end position="306"/>
    </location>
</feature>
<evidence type="ECO:0000313" key="7">
    <source>
        <dbReference type="EMBL" id="MFC3096833.1"/>
    </source>
</evidence>
<evidence type="ECO:0000256" key="2">
    <source>
        <dbReference type="ARBA" id="ARBA00022603"/>
    </source>
</evidence>
<comment type="caution">
    <text evidence="7">The sequence shown here is derived from an EMBL/GenBank/DDBJ whole genome shotgun (WGS) entry which is preliminary data.</text>
</comment>
<evidence type="ECO:0000256" key="3">
    <source>
        <dbReference type="ARBA" id="ARBA00022679"/>
    </source>
</evidence>
<dbReference type="EC" id="2.1.1.-" evidence="5"/>
<dbReference type="EMBL" id="JBHRST010000004">
    <property type="protein sequence ID" value="MFC3096833.1"/>
    <property type="molecule type" value="Genomic_DNA"/>
</dbReference>
<reference evidence="8" key="1">
    <citation type="journal article" date="2019" name="Int. J. Syst. Evol. Microbiol.">
        <title>The Global Catalogue of Microorganisms (GCM) 10K type strain sequencing project: providing services to taxonomists for standard genome sequencing and annotation.</title>
        <authorList>
            <consortium name="The Broad Institute Genomics Platform"/>
            <consortium name="The Broad Institute Genome Sequencing Center for Infectious Disease"/>
            <person name="Wu L."/>
            <person name="Ma J."/>
        </authorList>
    </citation>
    <scope>NUCLEOTIDE SEQUENCE [LARGE SCALE GENOMIC DNA]</scope>
    <source>
        <strain evidence="8">KCTC 52607</strain>
    </source>
</reference>
<keyword evidence="8" id="KW-1185">Reference proteome</keyword>
<evidence type="ECO:0000256" key="1">
    <source>
        <dbReference type="ARBA" id="ARBA00006594"/>
    </source>
</evidence>
<evidence type="ECO:0000256" key="5">
    <source>
        <dbReference type="RuleBase" id="RU362026"/>
    </source>
</evidence>
<dbReference type="InterPro" id="IPR001091">
    <property type="entry name" value="RM_Methyltransferase"/>
</dbReference>
<dbReference type="Gene3D" id="3.40.50.150">
    <property type="entry name" value="Vaccinia Virus protein VP39"/>
    <property type="match status" value="1"/>
</dbReference>
<gene>
    <name evidence="7" type="ORF">ACFODU_03320</name>
</gene>
<accession>A0ABV7E2E0</accession>
<proteinExistence type="inferred from homology"/>
<dbReference type="PRINTS" id="PR00508">
    <property type="entry name" value="S21N4MTFRASE"/>
</dbReference>
<organism evidence="7 8">
    <name type="scientific">Alteraurantiacibacter palmitatis</name>
    <dbReference type="NCBI Taxonomy" id="2054628"/>
    <lineage>
        <taxon>Bacteria</taxon>
        <taxon>Pseudomonadati</taxon>
        <taxon>Pseudomonadota</taxon>
        <taxon>Alphaproteobacteria</taxon>
        <taxon>Sphingomonadales</taxon>
        <taxon>Erythrobacteraceae</taxon>
        <taxon>Alteraurantiacibacter</taxon>
    </lineage>
</organism>
<evidence type="ECO:0000259" key="6">
    <source>
        <dbReference type="Pfam" id="PF01555"/>
    </source>
</evidence>
<comment type="catalytic activity">
    <reaction evidence="4">
        <text>a 2'-deoxyadenosine in DNA + S-adenosyl-L-methionine = an N(6)-methyl-2'-deoxyadenosine in DNA + S-adenosyl-L-homocysteine + H(+)</text>
        <dbReference type="Rhea" id="RHEA:15197"/>
        <dbReference type="Rhea" id="RHEA-COMP:12418"/>
        <dbReference type="Rhea" id="RHEA-COMP:12419"/>
        <dbReference type="ChEBI" id="CHEBI:15378"/>
        <dbReference type="ChEBI" id="CHEBI:57856"/>
        <dbReference type="ChEBI" id="CHEBI:59789"/>
        <dbReference type="ChEBI" id="CHEBI:90615"/>
        <dbReference type="ChEBI" id="CHEBI:90616"/>
        <dbReference type="EC" id="2.1.1.72"/>
    </reaction>
</comment>
<sequence length="313" mass="34959">MFEIALQTHESCDDLLTEARPGLASNRIHQGDCRTFLKHIKDKAIDLVVTDPPYFLDGLDNGWRKGGKEAPRATGTVGGLPVGMKFDPAQGKALQQFMSGIAGELIRCMKPGAFALVFSQPRLSHRMAIALEDQGFEIRDLCVWHYTKRTQFKAFSQNHFIERMDLPDWKKRQIIAEMEGLKTPQLRGQHESIILAQKPRQGTFVENWQRWKTGLMNADASLDGSRPSNVMQVEKADLAERGVAAEHLTPKPLRLLSHLIELFSSEGQTVLDPFLGSGSTAVAAQSLKRDWIGIEINPTYVALAEKRLADAMI</sequence>
<dbReference type="InterPro" id="IPR002052">
    <property type="entry name" value="DNA_methylase_N6_adenine_CS"/>
</dbReference>
<dbReference type="SUPFAM" id="SSF53335">
    <property type="entry name" value="S-adenosyl-L-methionine-dependent methyltransferases"/>
    <property type="match status" value="1"/>
</dbReference>
<name>A0ABV7E2E0_9SPHN</name>
<dbReference type="PANTHER" id="PTHR13370">
    <property type="entry name" value="RNA METHYLASE-RELATED"/>
    <property type="match status" value="1"/>
</dbReference>
<keyword evidence="2" id="KW-0489">Methyltransferase</keyword>
<dbReference type="PANTHER" id="PTHR13370:SF3">
    <property type="entry name" value="TRNA (GUANINE(10)-N2)-METHYLTRANSFERASE HOMOLOG"/>
    <property type="match status" value="1"/>
</dbReference>
<keyword evidence="3" id="KW-0808">Transferase</keyword>
<dbReference type="Pfam" id="PF01555">
    <property type="entry name" value="N6_N4_Mtase"/>
    <property type="match status" value="1"/>
</dbReference>
<comment type="similarity">
    <text evidence="1 5">Belongs to the N(4)/N(6)-methyltransferase family.</text>
</comment>
<dbReference type="Proteomes" id="UP001595456">
    <property type="component" value="Unassembled WGS sequence"/>
</dbReference>
<evidence type="ECO:0000256" key="4">
    <source>
        <dbReference type="ARBA" id="ARBA00047942"/>
    </source>
</evidence>
<evidence type="ECO:0000313" key="8">
    <source>
        <dbReference type="Proteomes" id="UP001595456"/>
    </source>
</evidence>
<protein>
    <recommendedName>
        <fullName evidence="5">Methyltransferase</fullName>
        <ecNumber evidence="5">2.1.1.-</ecNumber>
    </recommendedName>
</protein>
<dbReference type="RefSeq" id="WP_336925729.1">
    <property type="nucleotide sequence ID" value="NZ_JBANRO010000005.1"/>
</dbReference>
<dbReference type="InterPro" id="IPR002941">
    <property type="entry name" value="DNA_methylase_N4/N6"/>
</dbReference>
<dbReference type="InterPro" id="IPR029063">
    <property type="entry name" value="SAM-dependent_MTases_sf"/>
</dbReference>
<dbReference type="PROSITE" id="PS00092">
    <property type="entry name" value="N6_MTASE"/>
    <property type="match status" value="1"/>
</dbReference>